<organism evidence="2 3">
    <name type="scientific">Zobellella taiwanensis</name>
    <dbReference type="NCBI Taxonomy" id="347535"/>
    <lineage>
        <taxon>Bacteria</taxon>
        <taxon>Pseudomonadati</taxon>
        <taxon>Pseudomonadota</taxon>
        <taxon>Gammaproteobacteria</taxon>
        <taxon>Aeromonadales</taxon>
        <taxon>Aeromonadaceae</taxon>
        <taxon>Zobellella</taxon>
    </lineage>
</organism>
<feature type="domain" description="PilZ" evidence="1">
    <location>
        <begin position="90"/>
        <end position="186"/>
    </location>
</feature>
<dbReference type="RefSeq" id="WP_106452455.1">
    <property type="nucleotide sequence ID" value="NZ_PXYH01000004.1"/>
</dbReference>
<evidence type="ECO:0000313" key="2">
    <source>
        <dbReference type="EMBL" id="PSJ45904.1"/>
    </source>
</evidence>
<protein>
    <recommendedName>
        <fullName evidence="1">PilZ domain-containing protein</fullName>
    </recommendedName>
</protein>
<name>A0A2P7R6T2_9GAMM</name>
<dbReference type="Proteomes" id="UP000242181">
    <property type="component" value="Unassembled WGS sequence"/>
</dbReference>
<gene>
    <name evidence="2" type="ORF">C7I36_04075</name>
</gene>
<dbReference type="AlphaFoldDB" id="A0A2P7R6T2"/>
<dbReference type="GO" id="GO:0035438">
    <property type="term" value="F:cyclic-di-GMP binding"/>
    <property type="evidence" value="ECO:0007669"/>
    <property type="project" value="InterPro"/>
</dbReference>
<dbReference type="EMBL" id="PXYH01000004">
    <property type="protein sequence ID" value="PSJ45904.1"/>
    <property type="molecule type" value="Genomic_DNA"/>
</dbReference>
<dbReference type="Pfam" id="PF07238">
    <property type="entry name" value="PilZ"/>
    <property type="match status" value="1"/>
</dbReference>
<dbReference type="OrthoDB" id="5600075at2"/>
<proteinExistence type="predicted"/>
<sequence length="211" mass="24424">MPAHPYLTDEELALLGQLYRQEQSESRLNLTLFLDAGIRPLLEQASQLELKMEIGDVTLHFPVSLDTRSHDEQAQVSTPDILTGDEAHPRAWRLPSPRELRLLEPSGRPLAADIRDLSIGGMRLLSRRCLFRRQQSRRVKLQLGDEQALWLRLQLVRQHRGRHFWLTAVRFELPVADRLALSDFVFRGFLQQMEGRQPSPSHGDDRPKRQD</sequence>
<dbReference type="InterPro" id="IPR009875">
    <property type="entry name" value="PilZ_domain"/>
</dbReference>
<comment type="caution">
    <text evidence="2">The sequence shown here is derived from an EMBL/GenBank/DDBJ whole genome shotgun (WGS) entry which is preliminary data.</text>
</comment>
<evidence type="ECO:0000313" key="3">
    <source>
        <dbReference type="Proteomes" id="UP000242181"/>
    </source>
</evidence>
<keyword evidence="3" id="KW-1185">Reference proteome</keyword>
<reference evidence="2 3" key="1">
    <citation type="submission" date="2018-03" db="EMBL/GenBank/DDBJ databases">
        <title>The draft genome of Zobellella taiwanensis JCM 13381.</title>
        <authorList>
            <person name="Liu L."/>
            <person name="Li L."/>
            <person name="Wang T."/>
            <person name="Zhang X."/>
            <person name="Liang L."/>
        </authorList>
    </citation>
    <scope>NUCLEOTIDE SEQUENCE [LARGE SCALE GENOMIC DNA]</scope>
    <source>
        <strain evidence="2 3">JCM 13381</strain>
    </source>
</reference>
<accession>A0A2P7R6T2</accession>
<evidence type="ECO:0000259" key="1">
    <source>
        <dbReference type="Pfam" id="PF07238"/>
    </source>
</evidence>